<proteinExistence type="predicted"/>
<dbReference type="eggNOG" id="ENOG5032U8Z">
    <property type="taxonomic scope" value="Bacteria"/>
</dbReference>
<keyword evidence="8" id="KW-1185">Reference proteome</keyword>
<evidence type="ECO:0000313" key="8">
    <source>
        <dbReference type="Proteomes" id="UP000004259"/>
    </source>
</evidence>
<organism evidence="7 8">
    <name type="scientific">Ruminococcus albus 8</name>
    <dbReference type="NCBI Taxonomy" id="246199"/>
    <lineage>
        <taxon>Bacteria</taxon>
        <taxon>Bacillati</taxon>
        <taxon>Bacillota</taxon>
        <taxon>Clostridia</taxon>
        <taxon>Eubacteriales</taxon>
        <taxon>Oscillospiraceae</taxon>
        <taxon>Ruminococcus</taxon>
    </lineage>
</organism>
<evidence type="ECO:0000313" key="7">
    <source>
        <dbReference type="EMBL" id="EGC01687.1"/>
    </source>
</evidence>
<feature type="transmembrane region" description="Helical" evidence="5">
    <location>
        <begin position="117"/>
        <end position="135"/>
    </location>
</feature>
<name>E9SGG6_RUMAL</name>
<keyword evidence="1" id="KW-0479">Metal-binding</keyword>
<keyword evidence="2" id="KW-0863">Zinc-finger</keyword>
<evidence type="ECO:0000256" key="2">
    <source>
        <dbReference type="ARBA" id="ARBA00022771"/>
    </source>
</evidence>
<dbReference type="AlphaFoldDB" id="E9SGG6"/>
<sequence length="342" mass="39752">MSDHVWGYWDCPYCDTKGIRGDNKSCPNCGAPVLPGTKFYLKNDVREYVEESQKNTQANWICEYCDSQNDARDEFCRNCGSPREEAHRDYFSALPPEAAAPPVPPKKKKTGKAVKRLKKLGIVLALIAFIVWLFMPITRTAAVAGFEWERSIAVEEYKNVDESDWTLPSNANLHYSKEEIHHYNQVLDHYETKTRKVAKKVQDGYETKHKDLGNGQFEEKKVPRYKTVYENETYKEPVYRQVPVYKTKYYYDIDKWVEISSVPTSGKDQKPFWGETGLPDNVPSPQLGDRREGARTQKYYAIIKDKKGEEKKIEYSQDEWSSLKLGDTIKYKTFRFSDNPLQ</sequence>
<keyword evidence="5" id="KW-0472">Membrane</keyword>
<dbReference type="Proteomes" id="UP000004259">
    <property type="component" value="Unassembled WGS sequence"/>
</dbReference>
<reference evidence="7 8" key="1">
    <citation type="submission" date="2011-02" db="EMBL/GenBank/DDBJ databases">
        <authorList>
            <person name="Nelson K.E."/>
            <person name="Sutton G."/>
            <person name="Torralba M."/>
            <person name="Durkin S."/>
            <person name="Harkins D."/>
            <person name="Montgomery R."/>
            <person name="Ziemer C."/>
            <person name="Klaassens E."/>
            <person name="Ocuiv P."/>
            <person name="Morrison M."/>
        </authorList>
    </citation>
    <scope>NUCLEOTIDE SEQUENCE [LARGE SCALE GENOMIC DNA]</scope>
    <source>
        <strain evidence="7 8">8</strain>
    </source>
</reference>
<evidence type="ECO:0000256" key="1">
    <source>
        <dbReference type="ARBA" id="ARBA00022723"/>
    </source>
</evidence>
<accession>E9SGG6</accession>
<evidence type="ECO:0000256" key="3">
    <source>
        <dbReference type="ARBA" id="ARBA00022833"/>
    </source>
</evidence>
<evidence type="ECO:0000256" key="4">
    <source>
        <dbReference type="SAM" id="MobiDB-lite"/>
    </source>
</evidence>
<evidence type="ECO:0000259" key="6">
    <source>
        <dbReference type="PROSITE" id="PS50199"/>
    </source>
</evidence>
<dbReference type="PROSITE" id="PS01358">
    <property type="entry name" value="ZF_RANBP2_1"/>
    <property type="match status" value="1"/>
</dbReference>
<dbReference type="Gene3D" id="4.10.1060.50">
    <property type="match status" value="1"/>
</dbReference>
<evidence type="ECO:0000256" key="5">
    <source>
        <dbReference type="SAM" id="Phobius"/>
    </source>
</evidence>
<dbReference type="GO" id="GO:0008270">
    <property type="term" value="F:zinc ion binding"/>
    <property type="evidence" value="ECO:0007669"/>
    <property type="project" value="UniProtKB-KW"/>
</dbReference>
<protein>
    <submittedName>
        <fullName evidence="7">Conserved domain protein</fullName>
    </submittedName>
</protein>
<keyword evidence="5" id="KW-0812">Transmembrane</keyword>
<gene>
    <name evidence="7" type="ORF">CUS_6385</name>
</gene>
<dbReference type="RefSeq" id="WP_002852544.1">
    <property type="nucleotide sequence ID" value="NZ_ADKM02000123.1"/>
</dbReference>
<dbReference type="PROSITE" id="PS50199">
    <property type="entry name" value="ZF_RANBP2_2"/>
    <property type="match status" value="1"/>
</dbReference>
<dbReference type="InterPro" id="IPR038587">
    <property type="entry name" value="Ribosomal_eL40_sf"/>
</dbReference>
<feature type="domain" description="RanBP2-type" evidence="6">
    <location>
        <begin position="56"/>
        <end position="85"/>
    </location>
</feature>
<dbReference type="InterPro" id="IPR001876">
    <property type="entry name" value="Znf_RanBP2"/>
</dbReference>
<comment type="caution">
    <text evidence="7">The sequence shown here is derived from an EMBL/GenBank/DDBJ whole genome shotgun (WGS) entry which is preliminary data.</text>
</comment>
<dbReference type="EMBL" id="ADKM02000123">
    <property type="protein sequence ID" value="EGC01687.1"/>
    <property type="molecule type" value="Genomic_DNA"/>
</dbReference>
<keyword evidence="3" id="KW-0862">Zinc</keyword>
<keyword evidence="5" id="KW-1133">Transmembrane helix</keyword>
<dbReference type="OrthoDB" id="1822260at2"/>
<feature type="region of interest" description="Disordered" evidence="4">
    <location>
        <begin position="271"/>
        <end position="293"/>
    </location>
</feature>